<proteinExistence type="predicted"/>
<protein>
    <submittedName>
        <fullName evidence="1">Uncharacterized protein</fullName>
    </submittedName>
</protein>
<evidence type="ECO:0000313" key="2">
    <source>
        <dbReference type="Proteomes" id="UP001459277"/>
    </source>
</evidence>
<gene>
    <name evidence="1" type="ORF">SO802_014934</name>
</gene>
<dbReference type="PANTHER" id="PTHR47481:SF22">
    <property type="entry name" value="RETROTRANSPOSON GAG DOMAIN-CONTAINING PROTEIN"/>
    <property type="match status" value="1"/>
</dbReference>
<accession>A0AAW2CUF6</accession>
<dbReference type="AlphaFoldDB" id="A0AAW2CUF6"/>
<evidence type="ECO:0000313" key="1">
    <source>
        <dbReference type="EMBL" id="KAL0001153.1"/>
    </source>
</evidence>
<dbReference type="Pfam" id="PF14223">
    <property type="entry name" value="Retrotran_gag_2"/>
    <property type="match status" value="1"/>
</dbReference>
<comment type="caution">
    <text evidence="1">The sequence shown here is derived from an EMBL/GenBank/DDBJ whole genome shotgun (WGS) entry which is preliminary data.</text>
</comment>
<dbReference type="PANTHER" id="PTHR47481">
    <property type="match status" value="1"/>
</dbReference>
<sequence>MFASKSRARIMQLKLELKTTKKSNLSMTDYLQKIKSLADSLAAATQPIPEPDLILHILGGLSPEYESFVTSVTTRLDDLSLEDLNAMLLNQEMRINNAQISFSPEPQANIANSSSCFNGCGKGHGHGRGRGRVGFTRSRNQSVANQSGARSSVICQLCN</sequence>
<reference evidence="1 2" key="1">
    <citation type="submission" date="2024-01" db="EMBL/GenBank/DDBJ databases">
        <title>A telomere-to-telomere, gap-free genome of sweet tea (Lithocarpus litseifolius).</title>
        <authorList>
            <person name="Zhou J."/>
        </authorList>
    </citation>
    <scope>NUCLEOTIDE SEQUENCE [LARGE SCALE GENOMIC DNA]</scope>
    <source>
        <strain evidence="1">Zhou-2022a</strain>
        <tissue evidence="1">Leaf</tissue>
    </source>
</reference>
<dbReference type="Proteomes" id="UP001459277">
    <property type="component" value="Unassembled WGS sequence"/>
</dbReference>
<name>A0AAW2CUF6_9ROSI</name>
<keyword evidence="2" id="KW-1185">Reference proteome</keyword>
<organism evidence="1 2">
    <name type="scientific">Lithocarpus litseifolius</name>
    <dbReference type="NCBI Taxonomy" id="425828"/>
    <lineage>
        <taxon>Eukaryota</taxon>
        <taxon>Viridiplantae</taxon>
        <taxon>Streptophyta</taxon>
        <taxon>Embryophyta</taxon>
        <taxon>Tracheophyta</taxon>
        <taxon>Spermatophyta</taxon>
        <taxon>Magnoliopsida</taxon>
        <taxon>eudicotyledons</taxon>
        <taxon>Gunneridae</taxon>
        <taxon>Pentapetalae</taxon>
        <taxon>rosids</taxon>
        <taxon>fabids</taxon>
        <taxon>Fagales</taxon>
        <taxon>Fagaceae</taxon>
        <taxon>Lithocarpus</taxon>
    </lineage>
</organism>
<dbReference type="EMBL" id="JAZDWU010000005">
    <property type="protein sequence ID" value="KAL0001153.1"/>
    <property type="molecule type" value="Genomic_DNA"/>
</dbReference>